<dbReference type="EMBL" id="ASPP01018417">
    <property type="protein sequence ID" value="ETO16282.1"/>
    <property type="molecule type" value="Genomic_DNA"/>
</dbReference>
<dbReference type="SUPFAM" id="SSF52799">
    <property type="entry name" value="(Phosphotyrosine protein) phosphatases II"/>
    <property type="match status" value="1"/>
</dbReference>
<evidence type="ECO:0000256" key="1">
    <source>
        <dbReference type="SAM" id="MobiDB-lite"/>
    </source>
</evidence>
<evidence type="ECO:0000313" key="4">
    <source>
        <dbReference type="Proteomes" id="UP000023152"/>
    </source>
</evidence>
<keyword evidence="4" id="KW-1185">Reference proteome</keyword>
<protein>
    <recommendedName>
        <fullName evidence="2">mRNA capping enzyme adenylation domain-containing protein</fullName>
    </recommendedName>
</protein>
<comment type="caution">
    <text evidence="3">The sequence shown here is derived from an EMBL/GenBank/DDBJ whole genome shotgun (WGS) entry which is preliminary data.</text>
</comment>
<gene>
    <name evidence="3" type="ORF">RFI_21067</name>
</gene>
<feature type="region of interest" description="Disordered" evidence="1">
    <location>
        <begin position="95"/>
        <end position="266"/>
    </location>
</feature>
<dbReference type="OrthoDB" id="200924at2759"/>
<dbReference type="GO" id="GO:0006370">
    <property type="term" value="P:7-methylguanosine mRNA capping"/>
    <property type="evidence" value="ECO:0007669"/>
    <property type="project" value="InterPro"/>
</dbReference>
<dbReference type="Proteomes" id="UP000023152">
    <property type="component" value="Unassembled WGS sequence"/>
</dbReference>
<dbReference type="Pfam" id="PF01331">
    <property type="entry name" value="mRNA_cap_enzyme"/>
    <property type="match status" value="1"/>
</dbReference>
<reference evidence="3 4" key="1">
    <citation type="journal article" date="2013" name="Curr. Biol.">
        <title>The Genome of the Foraminiferan Reticulomyxa filosa.</title>
        <authorList>
            <person name="Glockner G."/>
            <person name="Hulsmann N."/>
            <person name="Schleicher M."/>
            <person name="Noegel A.A."/>
            <person name="Eichinger L."/>
            <person name="Gallinger C."/>
            <person name="Pawlowski J."/>
            <person name="Sierra R."/>
            <person name="Euteneuer U."/>
            <person name="Pillet L."/>
            <person name="Moustafa A."/>
            <person name="Platzer M."/>
            <person name="Groth M."/>
            <person name="Szafranski K."/>
            <person name="Schliwa M."/>
        </authorList>
    </citation>
    <scope>NUCLEOTIDE SEQUENCE [LARGE SCALE GENOMIC DNA]</scope>
</reference>
<sequence length="458" mass="51055">VLDKFIRQNPDHWILVTDELGYNMSGFMICAYLVECHDLCVDDALYFFSEAQKPGLFDILLVNLLRERYCSEEERQEMEQLSSWPKQLAKPNWYHGNGATTTTTTMAPSTLDDEDSCVDNDDDVPPLSKPNSTIGDKPLEPMPTGRKRNLVTARNSDVMKDTTITPSHDQLITDVSLPSSSSSSFSNVSSFGKSSAFDEDDIEDHESTSRAPPSLGSASTNNSAFDDGDDVMIEEPTLSSSHSNDNQDKPKPDNMKLGGGDSGHRTTVCEMPLPLKEAHPYLQMVDTAKDITRLTTFALQLSKKMDYFQSIHNRPLTINANTLMNVATTHRITWLSREGVFFIDPLYVKSTMLGGVYHVPNCVFLGKASLPVDGTLLCGELIVDKVSPNQSHPRFLITDALACQSTCLEKFAHDARLKMVEVCCIFFLFPYALHFRVKDMYGVKEGVCEKLTKMIKTS</sequence>
<proteinExistence type="predicted"/>
<dbReference type="InterPro" id="IPR029021">
    <property type="entry name" value="Prot-tyrosine_phosphatase-like"/>
</dbReference>
<feature type="compositionally biased region" description="Basic and acidic residues" evidence="1">
    <location>
        <begin position="245"/>
        <end position="254"/>
    </location>
</feature>
<dbReference type="InterPro" id="IPR001339">
    <property type="entry name" value="mRNA_cap_enzyme_adenylation"/>
</dbReference>
<feature type="compositionally biased region" description="Acidic residues" evidence="1">
    <location>
        <begin position="111"/>
        <end position="124"/>
    </location>
</feature>
<evidence type="ECO:0000259" key="2">
    <source>
        <dbReference type="Pfam" id="PF01331"/>
    </source>
</evidence>
<dbReference type="GO" id="GO:0004484">
    <property type="term" value="F:mRNA guanylyltransferase activity"/>
    <property type="evidence" value="ECO:0007669"/>
    <property type="project" value="InterPro"/>
</dbReference>
<dbReference type="GO" id="GO:0005524">
    <property type="term" value="F:ATP binding"/>
    <property type="evidence" value="ECO:0007669"/>
    <property type="project" value="InterPro"/>
</dbReference>
<feature type="non-terminal residue" evidence="3">
    <location>
        <position position="1"/>
    </location>
</feature>
<name>X6MS40_RETFI</name>
<feature type="compositionally biased region" description="Low complexity" evidence="1">
    <location>
        <begin position="176"/>
        <end position="195"/>
    </location>
</feature>
<dbReference type="Gene3D" id="3.90.190.10">
    <property type="entry name" value="Protein tyrosine phosphatase superfamily"/>
    <property type="match status" value="1"/>
</dbReference>
<organism evidence="3 4">
    <name type="scientific">Reticulomyxa filosa</name>
    <dbReference type="NCBI Taxonomy" id="46433"/>
    <lineage>
        <taxon>Eukaryota</taxon>
        <taxon>Sar</taxon>
        <taxon>Rhizaria</taxon>
        <taxon>Retaria</taxon>
        <taxon>Foraminifera</taxon>
        <taxon>Monothalamids</taxon>
        <taxon>Reticulomyxidae</taxon>
        <taxon>Reticulomyxa</taxon>
    </lineage>
</organism>
<dbReference type="AlphaFoldDB" id="X6MS40"/>
<evidence type="ECO:0000313" key="3">
    <source>
        <dbReference type="EMBL" id="ETO16282.1"/>
    </source>
</evidence>
<feature type="domain" description="mRNA capping enzyme adenylation" evidence="2">
    <location>
        <begin position="356"/>
        <end position="421"/>
    </location>
</feature>
<accession>X6MS40</accession>
<dbReference type="Gene3D" id="3.30.470.30">
    <property type="entry name" value="DNA ligase/mRNA capping enzyme"/>
    <property type="match status" value="1"/>
</dbReference>